<sequence length="40" mass="4274">MKTDLKSVLIRARGTIAQDAAGLLSLVMMLIIGLHLPSLI</sequence>
<accession>A0ABT2ZQ79</accession>
<comment type="caution">
    <text evidence="2">The sequence shown here is derived from an EMBL/GenBank/DDBJ whole genome shotgun (WGS) entry which is preliminary data.</text>
</comment>
<evidence type="ECO:0000256" key="1">
    <source>
        <dbReference type="SAM" id="Phobius"/>
    </source>
</evidence>
<name>A0ABT2ZQ79_9RHOB</name>
<evidence type="ECO:0000313" key="2">
    <source>
        <dbReference type="EMBL" id="MCV2873315.1"/>
    </source>
</evidence>
<proteinExistence type="predicted"/>
<keyword evidence="1" id="KW-1133">Transmembrane helix</keyword>
<gene>
    <name evidence="2" type="ORF">OEZ71_13535</name>
</gene>
<keyword evidence="1" id="KW-0812">Transmembrane</keyword>
<dbReference type="Proteomes" id="UP001652564">
    <property type="component" value="Unassembled WGS sequence"/>
</dbReference>
<protein>
    <submittedName>
        <fullName evidence="2">Uncharacterized protein</fullName>
    </submittedName>
</protein>
<dbReference type="RefSeq" id="WP_263740523.1">
    <property type="nucleotide sequence ID" value="NZ_JAOWKZ010000003.1"/>
</dbReference>
<dbReference type="EMBL" id="JAOWKZ010000003">
    <property type="protein sequence ID" value="MCV2873315.1"/>
    <property type="molecule type" value="Genomic_DNA"/>
</dbReference>
<feature type="transmembrane region" description="Helical" evidence="1">
    <location>
        <begin position="20"/>
        <end position="39"/>
    </location>
</feature>
<keyword evidence="1" id="KW-0472">Membrane</keyword>
<keyword evidence="3" id="KW-1185">Reference proteome</keyword>
<reference evidence="2 3" key="1">
    <citation type="submission" date="2022-10" db="EMBL/GenBank/DDBJ databases">
        <title>Defluviimonas sp. nov., isolated from ocean surface sediments.</title>
        <authorList>
            <person name="He W."/>
            <person name="Wang L."/>
            <person name="Zhang D.-F."/>
        </authorList>
    </citation>
    <scope>NUCLEOTIDE SEQUENCE [LARGE SCALE GENOMIC DNA]</scope>
    <source>
        <strain evidence="2 3">WL0050</strain>
    </source>
</reference>
<evidence type="ECO:0000313" key="3">
    <source>
        <dbReference type="Proteomes" id="UP001652564"/>
    </source>
</evidence>
<organism evidence="2 3">
    <name type="scientific">Albidovulum litorale</name>
    <dbReference type="NCBI Taxonomy" id="2984134"/>
    <lineage>
        <taxon>Bacteria</taxon>
        <taxon>Pseudomonadati</taxon>
        <taxon>Pseudomonadota</taxon>
        <taxon>Alphaproteobacteria</taxon>
        <taxon>Rhodobacterales</taxon>
        <taxon>Paracoccaceae</taxon>
        <taxon>Albidovulum</taxon>
    </lineage>
</organism>